<sequence length="360" mass="40767">MIHKKMKNRASAGGTLAYIYRGKGHDHQIENLRHICSTTFSGDPITRDPEGKIVRIDLDDMEDELEFGAAKNLRAKQKFAHYIISLRPNEHLTDEQWKEVAEDYVFSLGYKPSAKWTAAIHEEKDSQHVHIFACRVQIGNSYRMVSDKNDFERGMSCMRRLEKRFKLDPSPSPRETWGRDVPKDDFQMGLRAIKKEKKVGLSWRERLLAKLAIAVEESRGQSFQDFVEMCEALGVGVMLTLNDKGFPKGISYSFEQKSISGYHLKSSRLTFSRLTGMQYDEDEGQMVELKGPNEGIVYEQVTVVPKGYTQRAERAVSSGSDANPAATESAEKAQAARELKRQAALDARRSGGVGQFLKNH</sequence>
<keyword evidence="4" id="KW-1185">Reference proteome</keyword>
<dbReference type="InterPro" id="IPR005094">
    <property type="entry name" value="Endonuclease_MobA/VirD2"/>
</dbReference>
<protein>
    <submittedName>
        <fullName evidence="3">Relaxase/mobilization nuclease domain-containing protein</fullName>
    </submittedName>
</protein>
<gene>
    <name evidence="3" type="ORF">U5822_02595</name>
</gene>
<feature type="compositionally biased region" description="Basic and acidic residues" evidence="1">
    <location>
        <begin position="329"/>
        <end position="341"/>
    </location>
</feature>
<reference evidence="3 4" key="1">
    <citation type="submission" date="2023-12" db="EMBL/GenBank/DDBJ databases">
        <title>Marinobacter qingdaonensis sp. nov., isolated from the intertidal sediment of Qingdao, PR China.</title>
        <authorList>
            <person name="Li Y."/>
        </authorList>
    </citation>
    <scope>NUCLEOTIDE SEQUENCE [LARGE SCALE GENOMIC DNA]</scope>
    <source>
        <strain evidence="3 4">ASW11-75</strain>
    </source>
</reference>
<dbReference type="EMBL" id="JAYDCJ010000001">
    <property type="protein sequence ID" value="MEA1079541.1"/>
    <property type="molecule type" value="Genomic_DNA"/>
</dbReference>
<dbReference type="Pfam" id="PF03432">
    <property type="entry name" value="Relaxase"/>
    <property type="match status" value="1"/>
</dbReference>
<evidence type="ECO:0000313" key="3">
    <source>
        <dbReference type="EMBL" id="MEA1079541.1"/>
    </source>
</evidence>
<dbReference type="RefSeq" id="WP_322854061.1">
    <property type="nucleotide sequence ID" value="NZ_JAYDCJ010000001.1"/>
</dbReference>
<evidence type="ECO:0000313" key="4">
    <source>
        <dbReference type="Proteomes" id="UP001305746"/>
    </source>
</evidence>
<organism evidence="3 4">
    <name type="scientific">Marinobacter qingdaonensis</name>
    <dbReference type="NCBI Taxonomy" id="3108486"/>
    <lineage>
        <taxon>Bacteria</taxon>
        <taxon>Pseudomonadati</taxon>
        <taxon>Pseudomonadota</taxon>
        <taxon>Gammaproteobacteria</taxon>
        <taxon>Pseudomonadales</taxon>
        <taxon>Marinobacteraceae</taxon>
        <taxon>Marinobacter</taxon>
    </lineage>
</organism>
<dbReference type="Proteomes" id="UP001305746">
    <property type="component" value="Unassembled WGS sequence"/>
</dbReference>
<feature type="domain" description="MobA/VirD2-like nuclease" evidence="2">
    <location>
        <begin position="56"/>
        <end position="167"/>
    </location>
</feature>
<proteinExistence type="predicted"/>
<name>A0ABU5NUR2_9GAMM</name>
<evidence type="ECO:0000256" key="1">
    <source>
        <dbReference type="SAM" id="MobiDB-lite"/>
    </source>
</evidence>
<feature type="region of interest" description="Disordered" evidence="1">
    <location>
        <begin position="314"/>
        <end position="341"/>
    </location>
</feature>
<comment type="caution">
    <text evidence="3">The sequence shown here is derived from an EMBL/GenBank/DDBJ whole genome shotgun (WGS) entry which is preliminary data.</text>
</comment>
<accession>A0ABU5NUR2</accession>
<evidence type="ECO:0000259" key="2">
    <source>
        <dbReference type="Pfam" id="PF03432"/>
    </source>
</evidence>